<gene>
    <name evidence="4" type="ORF">ET418_15430</name>
</gene>
<evidence type="ECO:0000313" key="4">
    <source>
        <dbReference type="EMBL" id="KAA0888770.1"/>
    </source>
</evidence>
<feature type="region of interest" description="Disordered" evidence="2">
    <location>
        <begin position="140"/>
        <end position="160"/>
    </location>
</feature>
<dbReference type="Gene3D" id="1.10.530.10">
    <property type="match status" value="1"/>
</dbReference>
<evidence type="ECO:0000313" key="5">
    <source>
        <dbReference type="Proteomes" id="UP000324298"/>
    </source>
</evidence>
<sequence>MGLSIDLKVNGTEKVLEATKAVGGFKTEMEKAESHTDIKMNVPGLGDSKNLNGMRSANELAKSYRKEMDASRRAVAEMAKDYDKLIKLPKPYNRSDIEGLHKTSPKAQYYARAAEINKSDNTPAQKRQTAAEQYYAKHGDYGQVAPGRRENGTDDPNGGSSAFKKALGWSLAAVGGFSILGFLAQSRAKYQQSVGHEATLGARGIKDGFEDGAGLGMDSLEYMGLMEHVSQSAGMSGDRAKGATRLSAAFGRAYGVDPSMAAGMYGTMYQATGNANMGVGAIATMEQAVKKGMDKARMSELMNMVARNTNITATAMHGAGASDAQAGTAAALASAVMALKDGTSYKQYAKSSEFMNVAQNGFKSAGTAPGEILLWKALGGFNGELTEDKLYDIEKAREEGPIMHPDALHNIIKDVGVGTTKKGQSVRLKKLIETWGLTTQSADALIKLDDSGILTEAARSGKDLKHLKTGTKREREMAARMEAAYGTLPGADKLNRMARTSNLEVKTGEIVDRIVAPIQEAILKAAETVMNRPEFKKMIGMTDSLFNFGTTAPSPSEMKTTVADKMFINTHGYREMITDAARRRGIDPAEAIALAATENPKFDPMAISPNGQGVGLFQDNPKYHGTVKQLQDPFRNTAIGLKILADAKKKYPNDPEKALLAYSGHLDSNGNPLPGSRAYLKRYRNNLYREKTASLFLGGEQMTTSLTNIDPEKVPSDSYLEKTNGGKGINQKAIGMSQTEGAVMLQGTDKLITAIETLTNALGEKKRYLGAQKLNIGTN</sequence>
<dbReference type="Pfam" id="PF01464">
    <property type="entry name" value="SLT"/>
    <property type="match status" value="1"/>
</dbReference>
<keyword evidence="1" id="KW-0175">Coiled coil</keyword>
<reference evidence="4 5" key="1">
    <citation type="submission" date="2019-04" db="EMBL/GenBank/DDBJ databases">
        <title>Geobacter ruber sp. nov., ferric-reducing bacteria isolated from paddy soil.</title>
        <authorList>
            <person name="Xu Z."/>
            <person name="Masuda Y."/>
            <person name="Itoh H."/>
            <person name="Senoo K."/>
        </authorList>
    </citation>
    <scope>NUCLEOTIDE SEQUENCE [LARGE SCALE GENOMIC DNA]</scope>
    <source>
        <strain evidence="4 5">Red88</strain>
    </source>
</reference>
<dbReference type="Proteomes" id="UP000324298">
    <property type="component" value="Unassembled WGS sequence"/>
</dbReference>
<name>A0A5A9X725_9BACT</name>
<comment type="caution">
    <text evidence="4">The sequence shown here is derived from an EMBL/GenBank/DDBJ whole genome shotgun (WGS) entry which is preliminary data.</text>
</comment>
<protein>
    <recommendedName>
        <fullName evidence="3">Transglycosylase SLT domain-containing protein</fullName>
    </recommendedName>
</protein>
<dbReference type="InterPro" id="IPR023346">
    <property type="entry name" value="Lysozyme-like_dom_sf"/>
</dbReference>
<dbReference type="SUPFAM" id="SSF53955">
    <property type="entry name" value="Lysozyme-like"/>
    <property type="match status" value="1"/>
</dbReference>
<accession>A0A5A9X725</accession>
<dbReference type="AlphaFoldDB" id="A0A5A9X725"/>
<dbReference type="InterPro" id="IPR008258">
    <property type="entry name" value="Transglycosylase_SLT_dom_1"/>
</dbReference>
<proteinExistence type="predicted"/>
<feature type="coiled-coil region" evidence="1">
    <location>
        <begin position="54"/>
        <end position="81"/>
    </location>
</feature>
<dbReference type="RefSeq" id="WP_149309099.1">
    <property type="nucleotide sequence ID" value="NZ_SRSD01000010.1"/>
</dbReference>
<evidence type="ECO:0000256" key="2">
    <source>
        <dbReference type="SAM" id="MobiDB-lite"/>
    </source>
</evidence>
<evidence type="ECO:0000259" key="3">
    <source>
        <dbReference type="Pfam" id="PF01464"/>
    </source>
</evidence>
<evidence type="ECO:0000256" key="1">
    <source>
        <dbReference type="SAM" id="Coils"/>
    </source>
</evidence>
<organism evidence="4 5">
    <name type="scientific">Oryzomonas rubra</name>
    <dbReference type="NCBI Taxonomy" id="2509454"/>
    <lineage>
        <taxon>Bacteria</taxon>
        <taxon>Pseudomonadati</taxon>
        <taxon>Thermodesulfobacteriota</taxon>
        <taxon>Desulfuromonadia</taxon>
        <taxon>Geobacterales</taxon>
        <taxon>Geobacteraceae</taxon>
        <taxon>Oryzomonas</taxon>
    </lineage>
</organism>
<dbReference type="EMBL" id="SRSD01000010">
    <property type="protein sequence ID" value="KAA0888770.1"/>
    <property type="molecule type" value="Genomic_DNA"/>
</dbReference>
<keyword evidence="5" id="KW-1185">Reference proteome</keyword>
<feature type="domain" description="Transglycosylase SLT" evidence="3">
    <location>
        <begin position="576"/>
        <end position="663"/>
    </location>
</feature>